<evidence type="ECO:0000313" key="2">
    <source>
        <dbReference type="Proteomes" id="UP000015350"/>
    </source>
</evidence>
<dbReference type="STRING" id="1316936.K678_15384"/>
<dbReference type="eggNOG" id="ENOG50308XE">
    <property type="taxonomic scope" value="Bacteria"/>
</dbReference>
<protein>
    <submittedName>
        <fullName evidence="1">Fe-only nitrogenase accessory protein AnfO</fullName>
    </submittedName>
</protein>
<dbReference type="AlphaFoldDB" id="S9TPX2"/>
<evidence type="ECO:0000313" key="1">
    <source>
        <dbReference type="EMBL" id="EPY00580.1"/>
    </source>
</evidence>
<sequence>MKIAACIDEAGTVSTLNRTAAICLFGRENSGWTEQDRIAFDLASNPTLAERKAVLRDLATRLGDCRVLLTAGEVGIVPAILQEELGFRLWRSEGDLAEQLDSVAAHEAEVAEKAAKAALSPPIPIPTAPLGLGGGCGGGGSPRRRGGPAPTAEILAQAKVALEIVGDPADSRFRLDLAALLDSGAGLNSRDILVPILVGPPFRSLEILCDHPPRWLAETAAGLGLIVTIESLDEGVRVTVTRRNSA</sequence>
<dbReference type="NCBIfam" id="TIGR02940">
    <property type="entry name" value="anfO_nitrog"/>
    <property type="match status" value="1"/>
</dbReference>
<gene>
    <name evidence="1" type="ORF">K678_15384</name>
</gene>
<dbReference type="OrthoDB" id="200286at2"/>
<dbReference type="Proteomes" id="UP000015350">
    <property type="component" value="Unassembled WGS sequence"/>
</dbReference>
<dbReference type="InterPro" id="IPR014287">
    <property type="entry name" value="Nase_Fe-Fe_AnfO"/>
</dbReference>
<dbReference type="EMBL" id="AQPH01000081">
    <property type="protein sequence ID" value="EPY00580.1"/>
    <property type="molecule type" value="Genomic_DNA"/>
</dbReference>
<dbReference type="RefSeq" id="WP_021133363.1">
    <property type="nucleotide sequence ID" value="NZ_AQPH01000081.1"/>
</dbReference>
<organism evidence="1 2">
    <name type="scientific">Magnetospirillum fulvum MGU-K5</name>
    <dbReference type="NCBI Taxonomy" id="1316936"/>
    <lineage>
        <taxon>Bacteria</taxon>
        <taxon>Pseudomonadati</taxon>
        <taxon>Pseudomonadota</taxon>
        <taxon>Alphaproteobacteria</taxon>
        <taxon>Rhodospirillales</taxon>
        <taxon>Rhodospirillaceae</taxon>
        <taxon>Magnetospirillum</taxon>
    </lineage>
</organism>
<dbReference type="Pfam" id="PF09582">
    <property type="entry name" value="AnfO_nitrog"/>
    <property type="match status" value="1"/>
</dbReference>
<reference evidence="1 2" key="1">
    <citation type="submission" date="2013-04" db="EMBL/GenBank/DDBJ databases">
        <authorList>
            <person name="Kuznetsov B."/>
            <person name="Ivanovsky R."/>
        </authorList>
    </citation>
    <scope>NUCLEOTIDE SEQUENCE [LARGE SCALE GENOMIC DNA]</scope>
    <source>
        <strain evidence="1 2">MGU-K5</strain>
    </source>
</reference>
<comment type="caution">
    <text evidence="1">The sequence shown here is derived from an EMBL/GenBank/DDBJ whole genome shotgun (WGS) entry which is preliminary data.</text>
</comment>
<name>S9TPX2_MAGFU</name>
<proteinExistence type="predicted"/>
<accession>S9TPX2</accession>